<dbReference type="Gene3D" id="3.20.20.70">
    <property type="entry name" value="Aldolase class I"/>
    <property type="match status" value="1"/>
</dbReference>
<dbReference type="OrthoDB" id="72788at2759"/>
<dbReference type="AlphaFoldDB" id="D8PPA4"/>
<evidence type="ECO:0000256" key="5">
    <source>
        <dbReference type="ARBA" id="ARBA00023002"/>
    </source>
</evidence>
<dbReference type="KEGG" id="scm:SCHCO_02487597"/>
<dbReference type="Proteomes" id="UP000007431">
    <property type="component" value="Unassembled WGS sequence"/>
</dbReference>
<dbReference type="InterPro" id="IPR013785">
    <property type="entry name" value="Aldolase_TIM"/>
</dbReference>
<evidence type="ECO:0000256" key="6">
    <source>
        <dbReference type="SAM" id="MobiDB-lite"/>
    </source>
</evidence>
<feature type="region of interest" description="Disordered" evidence="6">
    <location>
        <begin position="1"/>
        <end position="36"/>
    </location>
</feature>
<dbReference type="GO" id="GO:0050661">
    <property type="term" value="F:NADP binding"/>
    <property type="evidence" value="ECO:0007669"/>
    <property type="project" value="InterPro"/>
</dbReference>
<sequence>MSTKTYENKAAPGVPFFTPAQEPPAGTALNPQPDGKPIPKLFTPIKIRDLELQNRVWLSPLCQYSSINGHAQPDGWHLAHLGGIISRGPGLSIIEAAAISPEGRITPHDVGIWEDSQIEPLKRLTAFAHGQNQKIAIQIAHAGRKASAVAPWLHANAIATKEQGGWPDAVIAPSPIPFEPGVNPVPNELTLDGIKTIVAQSAAAARRAVKAGFDVIEIHNAHGYLLMSFLSPISNKRTDAYGGSFENRVRLTLEVVDAVRAAIPEGMPLFLRISASDRVEAKKDEYPESWTNEDTIRLAGLLAERGVDLLDVSSGGVALKQDLSEQGAQQRFAKEVKAALGDKILVGTVGGIVNGKQAEDILHDTGADVALVGKHFQKNPGAVWQFAEDLGTQIYVAHQIEW</sequence>
<keyword evidence="5" id="KW-0560">Oxidoreductase</keyword>
<gene>
    <name evidence="8" type="ORF">SCHCODRAFT_49166</name>
</gene>
<dbReference type="CDD" id="cd02932">
    <property type="entry name" value="OYE_YqiM_FMN"/>
    <property type="match status" value="1"/>
</dbReference>
<dbReference type="InterPro" id="IPR001155">
    <property type="entry name" value="OxRdtase_FMN_N"/>
</dbReference>
<keyword evidence="2" id="KW-0285">Flavoprotein</keyword>
<dbReference type="InterPro" id="IPR044152">
    <property type="entry name" value="YqjM-like"/>
</dbReference>
<comment type="cofactor">
    <cofactor evidence="1">
        <name>FMN</name>
        <dbReference type="ChEBI" id="CHEBI:58210"/>
    </cofactor>
</comment>
<evidence type="ECO:0000256" key="2">
    <source>
        <dbReference type="ARBA" id="ARBA00022630"/>
    </source>
</evidence>
<proteinExistence type="predicted"/>
<evidence type="ECO:0000256" key="1">
    <source>
        <dbReference type="ARBA" id="ARBA00001917"/>
    </source>
</evidence>
<evidence type="ECO:0000259" key="7">
    <source>
        <dbReference type="Pfam" id="PF00724"/>
    </source>
</evidence>
<dbReference type="GO" id="GO:0010181">
    <property type="term" value="F:FMN binding"/>
    <property type="evidence" value="ECO:0007669"/>
    <property type="project" value="InterPro"/>
</dbReference>
<dbReference type="OMA" id="AHQIRWG"/>
<protein>
    <submittedName>
        <fullName evidence="8">NADH:flavin oxidoreductase 1</fullName>
    </submittedName>
</protein>
<keyword evidence="3" id="KW-0288">FMN</keyword>
<evidence type="ECO:0000313" key="8">
    <source>
        <dbReference type="EMBL" id="EFJ02324.1"/>
    </source>
</evidence>
<dbReference type="Pfam" id="PF00724">
    <property type="entry name" value="Oxidored_FMN"/>
    <property type="match status" value="1"/>
</dbReference>
<dbReference type="SUPFAM" id="SSF51395">
    <property type="entry name" value="FMN-linked oxidoreductases"/>
    <property type="match status" value="1"/>
</dbReference>
<evidence type="ECO:0000256" key="4">
    <source>
        <dbReference type="ARBA" id="ARBA00022857"/>
    </source>
</evidence>
<organism evidence="9">
    <name type="scientific">Schizophyllum commune (strain H4-8 / FGSC 9210)</name>
    <name type="common">Split gill fungus</name>
    <dbReference type="NCBI Taxonomy" id="578458"/>
    <lineage>
        <taxon>Eukaryota</taxon>
        <taxon>Fungi</taxon>
        <taxon>Dikarya</taxon>
        <taxon>Basidiomycota</taxon>
        <taxon>Agaricomycotina</taxon>
        <taxon>Agaricomycetes</taxon>
        <taxon>Agaricomycetidae</taxon>
        <taxon>Agaricales</taxon>
        <taxon>Schizophyllaceae</taxon>
        <taxon>Schizophyllum</taxon>
    </lineage>
</organism>
<dbReference type="PANTHER" id="PTHR43303:SF4">
    <property type="entry name" value="NADPH DEHYDROGENASE C23G7.10C-RELATED"/>
    <property type="match status" value="1"/>
</dbReference>
<dbReference type="VEuPathDB" id="FungiDB:SCHCODRAFT_02487597"/>
<dbReference type="eggNOG" id="KOG0134">
    <property type="taxonomic scope" value="Eukaryota"/>
</dbReference>
<dbReference type="EMBL" id="GL377302">
    <property type="protein sequence ID" value="EFJ02324.1"/>
    <property type="molecule type" value="Genomic_DNA"/>
</dbReference>
<dbReference type="FunCoup" id="D8PPA4">
    <property type="interactions" value="1"/>
</dbReference>
<dbReference type="GeneID" id="9584858"/>
<dbReference type="HOGENOM" id="CLU_012153_2_1_1"/>
<accession>D8PPA4</accession>
<evidence type="ECO:0000256" key="3">
    <source>
        <dbReference type="ARBA" id="ARBA00022643"/>
    </source>
</evidence>
<dbReference type="PANTHER" id="PTHR43303">
    <property type="entry name" value="NADPH DEHYDROGENASE C23G7.10C-RELATED"/>
    <property type="match status" value="1"/>
</dbReference>
<keyword evidence="9" id="KW-1185">Reference proteome</keyword>
<dbReference type="InParanoid" id="D8PPA4"/>
<dbReference type="GO" id="GO:0003959">
    <property type="term" value="F:NADPH dehydrogenase activity"/>
    <property type="evidence" value="ECO:0007669"/>
    <property type="project" value="InterPro"/>
</dbReference>
<feature type="domain" description="NADH:flavin oxidoreductase/NADH oxidase N-terminal" evidence="7">
    <location>
        <begin position="40"/>
        <end position="388"/>
    </location>
</feature>
<name>D8PPA4_SCHCM</name>
<keyword evidence="4" id="KW-0521">NADP</keyword>
<evidence type="ECO:0000313" key="9">
    <source>
        <dbReference type="Proteomes" id="UP000007431"/>
    </source>
</evidence>
<reference evidence="8 9" key="1">
    <citation type="journal article" date="2010" name="Nat. Biotechnol.">
        <title>Genome sequence of the model mushroom Schizophyllum commune.</title>
        <authorList>
            <person name="Ohm R.A."/>
            <person name="de Jong J.F."/>
            <person name="Lugones L.G."/>
            <person name="Aerts A."/>
            <person name="Kothe E."/>
            <person name="Stajich J.E."/>
            <person name="de Vries R.P."/>
            <person name="Record E."/>
            <person name="Levasseur A."/>
            <person name="Baker S.E."/>
            <person name="Bartholomew K.A."/>
            <person name="Coutinho P.M."/>
            <person name="Erdmann S."/>
            <person name="Fowler T.J."/>
            <person name="Gathman A.C."/>
            <person name="Lombard V."/>
            <person name="Henrissat B."/>
            <person name="Knabe N."/>
            <person name="Kuees U."/>
            <person name="Lilly W.W."/>
            <person name="Lindquist E."/>
            <person name="Lucas S."/>
            <person name="Magnuson J.K."/>
            <person name="Piumi F."/>
            <person name="Raudaskoski M."/>
            <person name="Salamov A."/>
            <person name="Schmutz J."/>
            <person name="Schwarze F.W.M.R."/>
            <person name="vanKuyk P.A."/>
            <person name="Horton J.S."/>
            <person name="Grigoriev I.V."/>
            <person name="Woesten H.A.B."/>
        </authorList>
    </citation>
    <scope>NUCLEOTIDE SEQUENCE [LARGE SCALE GENOMIC DNA]</scope>
    <source>
        <strain evidence="9">H4-8 / FGSC 9210</strain>
    </source>
</reference>